<evidence type="ECO:0000313" key="1">
    <source>
        <dbReference type="EMBL" id="KIJ95433.1"/>
    </source>
</evidence>
<evidence type="ECO:0000313" key="2">
    <source>
        <dbReference type="Proteomes" id="UP000054477"/>
    </source>
</evidence>
<reference evidence="2" key="2">
    <citation type="submission" date="2015-01" db="EMBL/GenBank/DDBJ databases">
        <title>Evolutionary Origins and Diversification of the Mycorrhizal Mutualists.</title>
        <authorList>
            <consortium name="DOE Joint Genome Institute"/>
            <consortium name="Mycorrhizal Genomics Consortium"/>
            <person name="Kohler A."/>
            <person name="Kuo A."/>
            <person name="Nagy L.G."/>
            <person name="Floudas D."/>
            <person name="Copeland A."/>
            <person name="Barry K.W."/>
            <person name="Cichocki N."/>
            <person name="Veneault-Fourrey C."/>
            <person name="LaButti K."/>
            <person name="Lindquist E.A."/>
            <person name="Lipzen A."/>
            <person name="Lundell T."/>
            <person name="Morin E."/>
            <person name="Murat C."/>
            <person name="Riley R."/>
            <person name="Ohm R."/>
            <person name="Sun H."/>
            <person name="Tunlid A."/>
            <person name="Henrissat B."/>
            <person name="Grigoriev I.V."/>
            <person name="Hibbett D.S."/>
            <person name="Martin F."/>
        </authorList>
    </citation>
    <scope>NUCLEOTIDE SEQUENCE [LARGE SCALE GENOMIC DNA]</scope>
    <source>
        <strain evidence="2">LaAM-08-1</strain>
    </source>
</reference>
<dbReference type="OrthoDB" id="3016366at2759"/>
<protein>
    <submittedName>
        <fullName evidence="1">Uncharacterized protein</fullName>
    </submittedName>
</protein>
<reference evidence="1 2" key="1">
    <citation type="submission" date="2014-04" db="EMBL/GenBank/DDBJ databases">
        <authorList>
            <consortium name="DOE Joint Genome Institute"/>
            <person name="Kuo A."/>
            <person name="Kohler A."/>
            <person name="Nagy L.G."/>
            <person name="Floudas D."/>
            <person name="Copeland A."/>
            <person name="Barry K.W."/>
            <person name="Cichocki N."/>
            <person name="Veneault-Fourrey C."/>
            <person name="LaButti K."/>
            <person name="Lindquist E.A."/>
            <person name="Lipzen A."/>
            <person name="Lundell T."/>
            <person name="Morin E."/>
            <person name="Murat C."/>
            <person name="Sun H."/>
            <person name="Tunlid A."/>
            <person name="Henrissat B."/>
            <person name="Grigoriev I.V."/>
            <person name="Hibbett D.S."/>
            <person name="Martin F."/>
            <person name="Nordberg H.P."/>
            <person name="Cantor M.N."/>
            <person name="Hua S.X."/>
        </authorList>
    </citation>
    <scope>NUCLEOTIDE SEQUENCE [LARGE SCALE GENOMIC DNA]</scope>
    <source>
        <strain evidence="1 2">LaAM-08-1</strain>
    </source>
</reference>
<dbReference type="AlphaFoldDB" id="A0A0C9X2K4"/>
<accession>A0A0C9X2K4</accession>
<gene>
    <name evidence="1" type="ORF">K443DRAFT_683050</name>
</gene>
<dbReference type="Proteomes" id="UP000054477">
    <property type="component" value="Unassembled WGS sequence"/>
</dbReference>
<keyword evidence="2" id="KW-1185">Reference proteome</keyword>
<dbReference type="EMBL" id="KN838756">
    <property type="protein sequence ID" value="KIJ95433.1"/>
    <property type="molecule type" value="Genomic_DNA"/>
</dbReference>
<name>A0A0C9X2K4_9AGAR</name>
<dbReference type="HOGENOM" id="CLU_106401_0_0_1"/>
<sequence length="188" mass="20872">MTTTPGSPTSPDATHPLNGGELESGLLYAVLTYRGELASWNWSFFVPNPEVTPIGSSGTLFHVVDNESVREWKFEMEVKDVVSSPHVVAIVRLANVSFLGDYEDIVGTDSLLPMFQSVVIPPPGSAGVKDFSSRTWFLDAICVLHDCCVAQCDDVWLLEREIRRCAFSAMDKYLENSGWTAYRSERCN</sequence>
<proteinExistence type="predicted"/>
<organism evidence="1 2">
    <name type="scientific">Laccaria amethystina LaAM-08-1</name>
    <dbReference type="NCBI Taxonomy" id="1095629"/>
    <lineage>
        <taxon>Eukaryota</taxon>
        <taxon>Fungi</taxon>
        <taxon>Dikarya</taxon>
        <taxon>Basidiomycota</taxon>
        <taxon>Agaricomycotina</taxon>
        <taxon>Agaricomycetes</taxon>
        <taxon>Agaricomycetidae</taxon>
        <taxon>Agaricales</taxon>
        <taxon>Agaricineae</taxon>
        <taxon>Hydnangiaceae</taxon>
        <taxon>Laccaria</taxon>
    </lineage>
</organism>